<feature type="transmembrane region" description="Helical" evidence="6">
    <location>
        <begin position="168"/>
        <end position="188"/>
    </location>
</feature>
<evidence type="ECO:0000259" key="7">
    <source>
        <dbReference type="PROSITE" id="PS50850"/>
    </source>
</evidence>
<proteinExistence type="predicted"/>
<dbReference type="PROSITE" id="PS50850">
    <property type="entry name" value="MFS"/>
    <property type="match status" value="1"/>
</dbReference>
<dbReference type="InterPro" id="IPR020846">
    <property type="entry name" value="MFS_dom"/>
</dbReference>
<dbReference type="Pfam" id="PF07690">
    <property type="entry name" value="MFS_1"/>
    <property type="match status" value="1"/>
</dbReference>
<keyword evidence="9" id="KW-1185">Reference proteome</keyword>
<evidence type="ECO:0000313" key="9">
    <source>
        <dbReference type="Proteomes" id="UP001168694"/>
    </source>
</evidence>
<feature type="transmembrane region" description="Helical" evidence="6">
    <location>
        <begin position="80"/>
        <end position="99"/>
    </location>
</feature>
<evidence type="ECO:0000256" key="2">
    <source>
        <dbReference type="ARBA" id="ARBA00022448"/>
    </source>
</evidence>
<comment type="subcellular location">
    <subcellularLocation>
        <location evidence="1">Cell membrane</location>
        <topology evidence="1">Multi-pass membrane protein</topology>
    </subcellularLocation>
</comment>
<dbReference type="SUPFAM" id="SSF103473">
    <property type="entry name" value="MFS general substrate transporter"/>
    <property type="match status" value="1"/>
</dbReference>
<feature type="transmembrane region" description="Helical" evidence="6">
    <location>
        <begin position="299"/>
        <end position="318"/>
    </location>
</feature>
<reference evidence="8" key="1">
    <citation type="submission" date="2023-06" db="EMBL/GenBank/DDBJ databases">
        <title>Draft Genome Sequences of Representative Paenibacillus Polymyxa, Bacillus cereus, Fictibacillus sp., and Brevibacillus agri Strains Isolated from Amazonian Dark Earth.</title>
        <authorList>
            <person name="Pellegrinetti T.A."/>
            <person name="Cunha I.C.M."/>
            <person name="Chaves M.G."/>
            <person name="Freitas A.S."/>
            <person name="Silva A.V.R."/>
            <person name="Tsai S.M."/>
            <person name="Mendes L.W."/>
        </authorList>
    </citation>
    <scope>NUCLEOTIDE SEQUENCE</scope>
    <source>
        <strain evidence="8">CENA-BCM004</strain>
    </source>
</reference>
<dbReference type="EMBL" id="JAUHLN010000004">
    <property type="protein sequence ID" value="MDN4074950.1"/>
    <property type="molecule type" value="Genomic_DNA"/>
</dbReference>
<accession>A0ABT8EAL9</accession>
<feature type="transmembrane region" description="Helical" evidence="6">
    <location>
        <begin position="324"/>
        <end position="343"/>
    </location>
</feature>
<dbReference type="Proteomes" id="UP001168694">
    <property type="component" value="Unassembled WGS sequence"/>
</dbReference>
<dbReference type="PANTHER" id="PTHR43791">
    <property type="entry name" value="PERMEASE-RELATED"/>
    <property type="match status" value="1"/>
</dbReference>
<evidence type="ECO:0000313" key="8">
    <source>
        <dbReference type="EMBL" id="MDN4074950.1"/>
    </source>
</evidence>
<dbReference type="InterPro" id="IPR036259">
    <property type="entry name" value="MFS_trans_sf"/>
</dbReference>
<keyword evidence="3 6" id="KW-0812">Transmembrane</keyword>
<name>A0ABT8EAL9_9BACL</name>
<keyword evidence="2" id="KW-0813">Transport</keyword>
<feature type="transmembrane region" description="Helical" evidence="6">
    <location>
        <begin position="388"/>
        <end position="409"/>
    </location>
</feature>
<dbReference type="RefSeq" id="WP_290401075.1">
    <property type="nucleotide sequence ID" value="NZ_JAUHLN010000004.1"/>
</dbReference>
<feature type="transmembrane region" description="Helical" evidence="6">
    <location>
        <begin position="141"/>
        <end position="162"/>
    </location>
</feature>
<protein>
    <submittedName>
        <fullName evidence="8">MFS transporter</fullName>
    </submittedName>
</protein>
<dbReference type="PANTHER" id="PTHR43791:SF100">
    <property type="entry name" value="SUGAR TRANSPORTER"/>
    <property type="match status" value="1"/>
</dbReference>
<feature type="transmembrane region" description="Helical" evidence="6">
    <location>
        <begin position="14"/>
        <end position="32"/>
    </location>
</feature>
<evidence type="ECO:0000256" key="5">
    <source>
        <dbReference type="ARBA" id="ARBA00023136"/>
    </source>
</evidence>
<comment type="caution">
    <text evidence="8">The sequence shown here is derived from an EMBL/GenBank/DDBJ whole genome shotgun (WGS) entry which is preliminary data.</text>
</comment>
<dbReference type="InterPro" id="IPR011701">
    <property type="entry name" value="MFS"/>
</dbReference>
<keyword evidence="4 6" id="KW-1133">Transmembrane helix</keyword>
<keyword evidence="5 6" id="KW-0472">Membrane</keyword>
<feature type="transmembrane region" description="Helical" evidence="6">
    <location>
        <begin position="52"/>
        <end position="73"/>
    </location>
</feature>
<sequence>MPALEIPSNRWKRIIPVAFLMYTIAFMDRTNISFGLFGMQEDLGIDDKDAGLAAGVFFFGYLFLQVPGALLAQKWSAKKFILISLLFWSVFSIATGFVQNFTQLLIVRFLLGVAEGGVSPATMILLTKWFPLNERARANAYWYLCIPFASIIVAPLSGFILTHMDWRWMFIIEGIPPLLWALVWWFTIDDEPNQAKWISKQEREYLETTLAAERKVIKKAAPRIKDALTNRNVILLLLVFCFLQVGFYGFGLWLPKLIDSISSGSLMVTSLLSALPWIAAMIGSIINSKRADRTGNYKWTLAVPILAGAGCLLISVLFGRSNPILSILFLCLCLGFMYCYGVFWTAVSAYLADEVLSVGIGTINAIGNLGGFIGPFMVGYLISGTGSFLFGIVFLVSSLTLSGILALFLKERNIAVGAEKVIISS</sequence>
<evidence type="ECO:0000256" key="4">
    <source>
        <dbReference type="ARBA" id="ARBA00022989"/>
    </source>
</evidence>
<evidence type="ECO:0000256" key="6">
    <source>
        <dbReference type="SAM" id="Phobius"/>
    </source>
</evidence>
<feature type="domain" description="Major facilitator superfamily (MFS) profile" evidence="7">
    <location>
        <begin position="14"/>
        <end position="415"/>
    </location>
</feature>
<feature type="transmembrane region" description="Helical" evidence="6">
    <location>
        <begin position="266"/>
        <end position="287"/>
    </location>
</feature>
<evidence type="ECO:0000256" key="1">
    <source>
        <dbReference type="ARBA" id="ARBA00004651"/>
    </source>
</evidence>
<organism evidence="8 9">
    <name type="scientific">Fictibacillus terranigra</name>
    <dbReference type="NCBI Taxonomy" id="3058424"/>
    <lineage>
        <taxon>Bacteria</taxon>
        <taxon>Bacillati</taxon>
        <taxon>Bacillota</taxon>
        <taxon>Bacilli</taxon>
        <taxon>Bacillales</taxon>
        <taxon>Fictibacillaceae</taxon>
        <taxon>Fictibacillus</taxon>
    </lineage>
</organism>
<feature type="transmembrane region" description="Helical" evidence="6">
    <location>
        <begin position="355"/>
        <end position="382"/>
    </location>
</feature>
<dbReference type="Gene3D" id="1.20.1250.20">
    <property type="entry name" value="MFS general substrate transporter like domains"/>
    <property type="match status" value="2"/>
</dbReference>
<gene>
    <name evidence="8" type="ORF">QYF49_18415</name>
</gene>
<evidence type="ECO:0000256" key="3">
    <source>
        <dbReference type="ARBA" id="ARBA00022692"/>
    </source>
</evidence>
<dbReference type="CDD" id="cd17319">
    <property type="entry name" value="MFS_ExuT_GudP_like"/>
    <property type="match status" value="1"/>
</dbReference>
<feature type="transmembrane region" description="Helical" evidence="6">
    <location>
        <begin position="233"/>
        <end position="254"/>
    </location>
</feature>
<feature type="transmembrane region" description="Helical" evidence="6">
    <location>
        <begin position="105"/>
        <end position="129"/>
    </location>
</feature>